<organism evidence="1 2">
    <name type="scientific">Entomophthora muscae</name>
    <dbReference type="NCBI Taxonomy" id="34485"/>
    <lineage>
        <taxon>Eukaryota</taxon>
        <taxon>Fungi</taxon>
        <taxon>Fungi incertae sedis</taxon>
        <taxon>Zoopagomycota</taxon>
        <taxon>Entomophthoromycotina</taxon>
        <taxon>Entomophthoromycetes</taxon>
        <taxon>Entomophthorales</taxon>
        <taxon>Entomophthoraceae</taxon>
        <taxon>Entomophthora</taxon>
    </lineage>
</organism>
<proteinExistence type="predicted"/>
<protein>
    <submittedName>
        <fullName evidence="1">Uncharacterized protein</fullName>
    </submittedName>
</protein>
<dbReference type="Proteomes" id="UP001165960">
    <property type="component" value="Unassembled WGS sequence"/>
</dbReference>
<evidence type="ECO:0000313" key="2">
    <source>
        <dbReference type="Proteomes" id="UP001165960"/>
    </source>
</evidence>
<sequence>MSELTKSMDECFSLLIVQAVTLTTLEKSVHQLWALQPQAESEGKFLSEIHVLNSNSQDNFSGSVNTGADPNYKLFFRKMFDPKTPAIAVFLTIYETDMCQAPEKLKKPILPCIHLMCQEMLVPELFNIIT</sequence>
<name>A0ACC2U9R3_9FUNG</name>
<reference evidence="1" key="1">
    <citation type="submission" date="2022-04" db="EMBL/GenBank/DDBJ databases">
        <title>Genome of the entomopathogenic fungus Entomophthora muscae.</title>
        <authorList>
            <person name="Elya C."/>
            <person name="Lovett B.R."/>
            <person name="Lee E."/>
            <person name="Macias A.M."/>
            <person name="Hajek A.E."/>
            <person name="De Bivort B.L."/>
            <person name="Kasson M.T."/>
            <person name="De Fine Licht H.H."/>
            <person name="Stajich J.E."/>
        </authorList>
    </citation>
    <scope>NUCLEOTIDE SEQUENCE</scope>
    <source>
        <strain evidence="1">Berkeley</strain>
    </source>
</reference>
<keyword evidence="2" id="KW-1185">Reference proteome</keyword>
<evidence type="ECO:0000313" key="1">
    <source>
        <dbReference type="EMBL" id="KAJ9083613.1"/>
    </source>
</evidence>
<gene>
    <name evidence="1" type="ORF">DSO57_1032964</name>
</gene>
<comment type="caution">
    <text evidence="1">The sequence shown here is derived from an EMBL/GenBank/DDBJ whole genome shotgun (WGS) entry which is preliminary data.</text>
</comment>
<dbReference type="EMBL" id="QTSX02000963">
    <property type="protein sequence ID" value="KAJ9083613.1"/>
    <property type="molecule type" value="Genomic_DNA"/>
</dbReference>
<accession>A0ACC2U9R3</accession>